<name>A0ACC1MXC5_9HYPO</name>
<evidence type="ECO:0000313" key="1">
    <source>
        <dbReference type="EMBL" id="KAJ2971016.1"/>
    </source>
</evidence>
<proteinExistence type="predicted"/>
<dbReference type="EMBL" id="JANJQO010001425">
    <property type="protein sequence ID" value="KAJ2971016.1"/>
    <property type="molecule type" value="Genomic_DNA"/>
</dbReference>
<protein>
    <submittedName>
        <fullName evidence="1">Uncharacterized protein</fullName>
    </submittedName>
</protein>
<comment type="caution">
    <text evidence="1">The sequence shown here is derived from an EMBL/GenBank/DDBJ whole genome shotgun (WGS) entry which is preliminary data.</text>
</comment>
<keyword evidence="2" id="KW-1185">Reference proteome</keyword>
<gene>
    <name evidence="1" type="ORF">NQ176_g7900</name>
</gene>
<dbReference type="Proteomes" id="UP001143910">
    <property type="component" value="Unassembled WGS sequence"/>
</dbReference>
<sequence>MATTTLSGQEFNRMQFESLLKKRFFFTESFEIYRTAPNYKGDNRGLFDYGPPGCALLANIVNEWRRHFVIEENMLELDCTAITPEAVLKTSGHVDRFADWMCRDPVKGEFLRADHLIQTVLETRIASSRSASADSKTKLDESTVQKYEAILAKIDNYDGPELGKLIKALDIRNPNGNGEVEEPTAFNLMFKSTIGPRSAAPIFFRPETAQGQFLNFRKLLDYCQGSMPFASACIGKSYRNEISPRSGLLRVREFLMAEIEHFVDPESNKSHERFSEVEQIELPFLSKQTQLSGKTTIETASIGSAVRSKLVDNETLGYFLARIYLFLVKIGADPKKIRFRQHLENEMAHYACDCWDAELLTSYGWIECVGCADRSAFDLTVHSKATGTPLTVKENLPEPLEIVEWKASLERKLLGPRFRKDARKIEAAIEALDQDSLEKLAAELAEKTVVSVPTAETLADGKTMVELSGDICSIKKVTRIENTREYTPNVIEPSFGVGRILYSILEHVYWYRPQDTAREVLSLPILTAPTKLLLVPLSNHPIFKPVVKSLGSRLRSMGIANNLDASSVSIGKRYARNDELGTPLAITVDFDTMKDGSITLRDRDSTTQVRASEIQILEAVKSLVSGSETWKEISQRLPAFTGQAQGT</sequence>
<reference evidence="1" key="1">
    <citation type="submission" date="2022-08" db="EMBL/GenBank/DDBJ databases">
        <title>Genome Sequence of Lecanicillium fungicola.</title>
        <authorList>
            <person name="Buettner E."/>
        </authorList>
    </citation>
    <scope>NUCLEOTIDE SEQUENCE</scope>
    <source>
        <strain evidence="1">Babe33</strain>
    </source>
</reference>
<organism evidence="1 2">
    <name type="scientific">Zarea fungicola</name>
    <dbReference type="NCBI Taxonomy" id="93591"/>
    <lineage>
        <taxon>Eukaryota</taxon>
        <taxon>Fungi</taxon>
        <taxon>Dikarya</taxon>
        <taxon>Ascomycota</taxon>
        <taxon>Pezizomycotina</taxon>
        <taxon>Sordariomycetes</taxon>
        <taxon>Hypocreomycetidae</taxon>
        <taxon>Hypocreales</taxon>
        <taxon>Cordycipitaceae</taxon>
        <taxon>Zarea</taxon>
    </lineage>
</organism>
<evidence type="ECO:0000313" key="2">
    <source>
        <dbReference type="Proteomes" id="UP001143910"/>
    </source>
</evidence>
<accession>A0ACC1MXC5</accession>